<dbReference type="Proteomes" id="UP000230407">
    <property type="component" value="Unassembled WGS sequence"/>
</dbReference>
<evidence type="ECO:0000259" key="1">
    <source>
        <dbReference type="Pfam" id="PF18593"/>
    </source>
</evidence>
<name>A0A2M8M214_9ACTN</name>
<feature type="domain" description="CdiI immunity protein" evidence="1">
    <location>
        <begin position="127"/>
        <end position="212"/>
    </location>
</feature>
<gene>
    <name evidence="2" type="ORF">CUT44_08230</name>
</gene>
<dbReference type="AlphaFoldDB" id="A0A2M8M214"/>
<reference evidence="2 3" key="1">
    <citation type="submission" date="2017-11" db="EMBL/GenBank/DDBJ databases">
        <title>Streptomyces carmine sp. nov., a novel actinomycete isolated from Sophora alopecuroides in Xinjiang, China.</title>
        <authorList>
            <person name="Wang Y."/>
            <person name="Luo X."/>
            <person name="Wan C."/>
            <person name="Zhang L."/>
        </authorList>
    </citation>
    <scope>NUCLEOTIDE SEQUENCE [LARGE SCALE GENOMIC DNA]</scope>
    <source>
        <strain evidence="2 3">TRM SA0054</strain>
    </source>
</reference>
<evidence type="ECO:0000313" key="2">
    <source>
        <dbReference type="EMBL" id="PJE98246.1"/>
    </source>
</evidence>
<comment type="caution">
    <text evidence="2">The sequence shown here is derived from an EMBL/GenBank/DDBJ whole genome shotgun (WGS) entry which is preliminary data.</text>
</comment>
<keyword evidence="3" id="KW-1185">Reference proteome</keyword>
<dbReference type="InterPro" id="IPR041129">
    <property type="entry name" value="CdiI_2"/>
</dbReference>
<proteinExistence type="predicted"/>
<dbReference type="RefSeq" id="WP_100201522.1">
    <property type="nucleotide sequence ID" value="NZ_PGGW01000022.1"/>
</dbReference>
<protein>
    <recommendedName>
        <fullName evidence="1">CdiI immunity protein domain-containing protein</fullName>
    </recommendedName>
</protein>
<accession>A0A2M8M214</accession>
<sequence>MAEYSAVPGFRFSEVQELLAAYTEFDYVFTDTPEEPGPALESYLRVALRSPERAGEALRQIEDLLTVGLFSPEIEDEVDLLPRVRPTDGRNVEESFRIIRGHLTAFLEGELRPPEMVPQRPWEWRERFPELAGLLGGYFHQDMFHEYPSHREAVDDYMANASVEERRRAVEELLELMRTAETDETLEEATEALGMHVYPPSGVELRQWLVDLVGVVKNYSGA</sequence>
<dbReference type="Pfam" id="PF18593">
    <property type="entry name" value="CdiI_2"/>
    <property type="match status" value="1"/>
</dbReference>
<organism evidence="2 3">
    <name type="scientific">Streptomyces carminius</name>
    <dbReference type="NCBI Taxonomy" id="2665496"/>
    <lineage>
        <taxon>Bacteria</taxon>
        <taxon>Bacillati</taxon>
        <taxon>Actinomycetota</taxon>
        <taxon>Actinomycetes</taxon>
        <taxon>Kitasatosporales</taxon>
        <taxon>Streptomycetaceae</taxon>
        <taxon>Streptomyces</taxon>
    </lineage>
</organism>
<dbReference type="EMBL" id="PGGW01000022">
    <property type="protein sequence ID" value="PJE98246.1"/>
    <property type="molecule type" value="Genomic_DNA"/>
</dbReference>
<evidence type="ECO:0000313" key="3">
    <source>
        <dbReference type="Proteomes" id="UP000230407"/>
    </source>
</evidence>